<keyword evidence="1" id="KW-1133">Transmembrane helix</keyword>
<organism evidence="2 3">
    <name type="scientific">Lysobacter cavernae</name>
    <dbReference type="NCBI Taxonomy" id="1685901"/>
    <lineage>
        <taxon>Bacteria</taxon>
        <taxon>Pseudomonadati</taxon>
        <taxon>Pseudomonadota</taxon>
        <taxon>Gammaproteobacteria</taxon>
        <taxon>Lysobacterales</taxon>
        <taxon>Lysobacteraceae</taxon>
        <taxon>Lysobacter</taxon>
    </lineage>
</organism>
<keyword evidence="1" id="KW-0472">Membrane</keyword>
<sequence>MSAFVPIRAPHHQRGVGLIEVLIAVLVMAIGLLGIAALQATALRNSQSSLERSQAVIQSYTIFDAMRANRIEALGNAYNVGMICKLEAADTLAKKDIAGWLTAMQRTLGPTTCGKINCDANGLCTVSVRWDDSRASGGDTQQTIETKTYL</sequence>
<protein>
    <submittedName>
        <fullName evidence="2">Type IV pilus modification protein PilV</fullName>
    </submittedName>
</protein>
<dbReference type="InterPro" id="IPR013362">
    <property type="entry name" value="Pilus_4_PilV"/>
</dbReference>
<dbReference type="EMBL" id="JBHRXK010000001">
    <property type="protein sequence ID" value="MFC3550106.1"/>
    <property type="molecule type" value="Genomic_DNA"/>
</dbReference>
<keyword evidence="1" id="KW-0812">Transmembrane</keyword>
<dbReference type="NCBIfam" id="TIGR02532">
    <property type="entry name" value="IV_pilin_GFxxxE"/>
    <property type="match status" value="1"/>
</dbReference>
<evidence type="ECO:0000313" key="2">
    <source>
        <dbReference type="EMBL" id="MFC3550106.1"/>
    </source>
</evidence>
<dbReference type="NCBIfam" id="TIGR02523">
    <property type="entry name" value="type_IV_pilV"/>
    <property type="match status" value="1"/>
</dbReference>
<feature type="transmembrane region" description="Helical" evidence="1">
    <location>
        <begin position="21"/>
        <end position="43"/>
    </location>
</feature>
<evidence type="ECO:0000313" key="3">
    <source>
        <dbReference type="Proteomes" id="UP001595740"/>
    </source>
</evidence>
<accession>A0ABV7RQH4</accession>
<dbReference type="Pfam" id="PF07963">
    <property type="entry name" value="N_methyl"/>
    <property type="match status" value="1"/>
</dbReference>
<gene>
    <name evidence="2" type="primary">pilV</name>
    <name evidence="2" type="ORF">ACFOLC_03675</name>
</gene>
<name>A0ABV7RQH4_9GAMM</name>
<evidence type="ECO:0000256" key="1">
    <source>
        <dbReference type="SAM" id="Phobius"/>
    </source>
</evidence>
<proteinExistence type="predicted"/>
<reference evidence="3" key="1">
    <citation type="journal article" date="2019" name="Int. J. Syst. Evol. Microbiol.">
        <title>The Global Catalogue of Microorganisms (GCM) 10K type strain sequencing project: providing services to taxonomists for standard genome sequencing and annotation.</title>
        <authorList>
            <consortium name="The Broad Institute Genomics Platform"/>
            <consortium name="The Broad Institute Genome Sequencing Center for Infectious Disease"/>
            <person name="Wu L."/>
            <person name="Ma J."/>
        </authorList>
    </citation>
    <scope>NUCLEOTIDE SEQUENCE [LARGE SCALE GENOMIC DNA]</scope>
    <source>
        <strain evidence="3">KCTC 42875</strain>
    </source>
</reference>
<dbReference type="RefSeq" id="WP_386757608.1">
    <property type="nucleotide sequence ID" value="NZ_JBHRXK010000001.1"/>
</dbReference>
<comment type="caution">
    <text evidence="2">The sequence shown here is derived from an EMBL/GenBank/DDBJ whole genome shotgun (WGS) entry which is preliminary data.</text>
</comment>
<dbReference type="Proteomes" id="UP001595740">
    <property type="component" value="Unassembled WGS sequence"/>
</dbReference>
<keyword evidence="3" id="KW-1185">Reference proteome</keyword>
<dbReference type="InterPro" id="IPR012902">
    <property type="entry name" value="N_methyl_site"/>
</dbReference>